<dbReference type="AlphaFoldDB" id="A0AAQ3UJV4"/>
<dbReference type="PANTHER" id="PTHR21089:SF30">
    <property type="entry name" value="SHIKIMATE DEHYDROGENASE"/>
    <property type="match status" value="1"/>
</dbReference>
<feature type="domain" description="Shikimate dehydrogenase substrate binding N-terminal" evidence="1">
    <location>
        <begin position="253"/>
        <end position="333"/>
    </location>
</feature>
<dbReference type="CDD" id="cd00502">
    <property type="entry name" value="DHQase_I"/>
    <property type="match status" value="1"/>
</dbReference>
<reference evidence="2 3" key="1">
    <citation type="submission" date="2024-02" db="EMBL/GenBank/DDBJ databases">
        <title>High-quality chromosome-scale genome assembly of Pensacola bahiagrass (Paspalum notatum Flugge var. saurae).</title>
        <authorList>
            <person name="Vega J.M."/>
            <person name="Podio M."/>
            <person name="Orjuela J."/>
            <person name="Siena L.A."/>
            <person name="Pessino S.C."/>
            <person name="Combes M.C."/>
            <person name="Mariac C."/>
            <person name="Albertini E."/>
            <person name="Pupilli F."/>
            <person name="Ortiz J.P.A."/>
            <person name="Leblanc O."/>
        </authorList>
    </citation>
    <scope>NUCLEOTIDE SEQUENCE [LARGE SCALE GENOMIC DNA]</scope>
    <source>
        <strain evidence="2">R1</strain>
        <tissue evidence="2">Leaf</tissue>
    </source>
</reference>
<dbReference type="InterPro" id="IPR013785">
    <property type="entry name" value="Aldolase_TIM"/>
</dbReference>
<evidence type="ECO:0000313" key="3">
    <source>
        <dbReference type="Proteomes" id="UP001341281"/>
    </source>
</evidence>
<dbReference type="Pfam" id="PF01487">
    <property type="entry name" value="DHquinase_I"/>
    <property type="match status" value="1"/>
</dbReference>
<dbReference type="Proteomes" id="UP001341281">
    <property type="component" value="Chromosome 08"/>
</dbReference>
<dbReference type="GO" id="GO:0009423">
    <property type="term" value="P:chorismate biosynthetic process"/>
    <property type="evidence" value="ECO:0007669"/>
    <property type="project" value="TreeGrafter"/>
</dbReference>
<dbReference type="PANTHER" id="PTHR21089">
    <property type="entry name" value="SHIKIMATE DEHYDROGENASE"/>
    <property type="match status" value="1"/>
</dbReference>
<proteinExistence type="inferred from homology"/>
<dbReference type="SUPFAM" id="SSF51569">
    <property type="entry name" value="Aldolase"/>
    <property type="match status" value="1"/>
</dbReference>
<dbReference type="GO" id="GO:0004764">
    <property type="term" value="F:shikimate 3-dehydrogenase (NADP+) activity"/>
    <property type="evidence" value="ECO:0007669"/>
    <property type="project" value="InterPro"/>
</dbReference>
<dbReference type="EMBL" id="CP144752">
    <property type="protein sequence ID" value="WVZ90489.1"/>
    <property type="molecule type" value="Genomic_DNA"/>
</dbReference>
<name>A0AAQ3UJV4_PASNO</name>
<dbReference type="Gene3D" id="3.40.50.10860">
    <property type="entry name" value="Leucine Dehydrogenase, chain A, domain 1"/>
    <property type="match status" value="1"/>
</dbReference>
<evidence type="ECO:0000313" key="2">
    <source>
        <dbReference type="EMBL" id="WVZ90489.1"/>
    </source>
</evidence>
<evidence type="ECO:0000259" key="1">
    <source>
        <dbReference type="Pfam" id="PF08501"/>
    </source>
</evidence>
<dbReference type="Gene3D" id="3.20.20.70">
    <property type="entry name" value="Aldolase class I"/>
    <property type="match status" value="1"/>
</dbReference>
<dbReference type="SUPFAM" id="SSF51735">
    <property type="entry name" value="NAD(P)-binding Rossmann-fold domains"/>
    <property type="match status" value="1"/>
</dbReference>
<organism evidence="2 3">
    <name type="scientific">Paspalum notatum var. saurae</name>
    <dbReference type="NCBI Taxonomy" id="547442"/>
    <lineage>
        <taxon>Eukaryota</taxon>
        <taxon>Viridiplantae</taxon>
        <taxon>Streptophyta</taxon>
        <taxon>Embryophyta</taxon>
        <taxon>Tracheophyta</taxon>
        <taxon>Spermatophyta</taxon>
        <taxon>Magnoliopsida</taxon>
        <taxon>Liliopsida</taxon>
        <taxon>Poales</taxon>
        <taxon>Poaceae</taxon>
        <taxon>PACMAD clade</taxon>
        <taxon>Panicoideae</taxon>
        <taxon>Andropogonodae</taxon>
        <taxon>Paspaleae</taxon>
        <taxon>Paspalinae</taxon>
        <taxon>Paspalum</taxon>
    </lineage>
</organism>
<protein>
    <recommendedName>
        <fullName evidence="1">Shikimate dehydrogenase substrate binding N-terminal domain-containing protein</fullName>
    </recommendedName>
</protein>
<dbReference type="NCBIfam" id="TIGR01093">
    <property type="entry name" value="aroD"/>
    <property type="match status" value="1"/>
</dbReference>
<dbReference type="CDD" id="cd01065">
    <property type="entry name" value="NAD_bind_Shikimate_DH"/>
    <property type="match status" value="1"/>
</dbReference>
<sequence length="557" mass="60080">MASAAASAPATWRRTLVCASLTARTPREMAAEVAAAAALGADVAELQVGCLDGFEPRRDLPVLLTKPRPLPVIVTCRPKWEGGQYKGEEETRFEALLLAMELGAEYVDIEFKVADKFMNFLSGKKPETCKLIVSTRNYENTPSVQELLNLVAQIRATGADIVRIATTASAIVDTSTMFQVLEHCQENQVPIIGLVMNERGFISRVLCAKYGGFLTFASLEKGKESSPGQPTVADLINKYKIRQIGPDTKVFGIVGNPVSHSKSPIVQNQAFRSVGFNAVFLPFLSDDLAKFLSTFSAPDYAGFSCTMPHKETAVRCCDDLDPIARDIGAINTIIRRADGKLVGYNTDYFGAISAIEDGIRASQSTDSTTSPLAGRLFVVIGAGGAGKALAYGAKAKGAKIVIANRTFGICFLELLLNQFNLITAQIKVFTLRGQTFPARAEELANIIGGSALTLSELENYHPEEGMVLANATSVGMHPNVDETPLSKHALKSYAVVFDAVFVPRETRLLREAAACGATVIDGLEMLIRLVIVQFKLFTGGMTAPECLMREAILTKTH</sequence>
<keyword evidence="3" id="KW-1185">Reference proteome</keyword>
<dbReference type="GO" id="GO:0003855">
    <property type="term" value="F:3-dehydroquinate dehydratase activity"/>
    <property type="evidence" value="ECO:0007669"/>
    <property type="project" value="InterPro"/>
</dbReference>
<dbReference type="InterPro" id="IPR001381">
    <property type="entry name" value="DHquinase_I"/>
</dbReference>
<dbReference type="InterPro" id="IPR046346">
    <property type="entry name" value="Aminoacid_DH-like_N_sf"/>
</dbReference>
<dbReference type="InterPro" id="IPR013708">
    <property type="entry name" value="Shikimate_DH-bd_N"/>
</dbReference>
<dbReference type="FunFam" id="3.20.20.70:FF:000142">
    <property type="entry name" value="bifunctional 3-dehydroquinate dehydratase/shikimate dehydrogenase, chloroplastic"/>
    <property type="match status" value="1"/>
</dbReference>
<accession>A0AAQ3UJV4</accession>
<dbReference type="Gene3D" id="3.40.50.720">
    <property type="entry name" value="NAD(P)-binding Rossmann-like Domain"/>
    <property type="match status" value="1"/>
</dbReference>
<dbReference type="InterPro" id="IPR022893">
    <property type="entry name" value="Shikimate_DH_fam"/>
</dbReference>
<dbReference type="SUPFAM" id="SSF53223">
    <property type="entry name" value="Aminoacid dehydrogenase-like, N-terminal domain"/>
    <property type="match status" value="1"/>
</dbReference>
<gene>
    <name evidence="2" type="ORF">U9M48_036787</name>
</gene>
<dbReference type="GO" id="GO:0019632">
    <property type="term" value="P:shikimate metabolic process"/>
    <property type="evidence" value="ECO:0007669"/>
    <property type="project" value="TreeGrafter"/>
</dbReference>
<dbReference type="Pfam" id="PF08501">
    <property type="entry name" value="Shikimate_dh_N"/>
    <property type="match status" value="1"/>
</dbReference>
<dbReference type="InterPro" id="IPR036291">
    <property type="entry name" value="NAD(P)-bd_dom_sf"/>
</dbReference>
<dbReference type="FunFam" id="3.40.50.10860:FF:000009">
    <property type="entry name" value="Bifunctional 3-dehydroquinate dehydratase/shikimate dehydrogenase, chloroplastic"/>
    <property type="match status" value="1"/>
</dbReference>
<dbReference type="HAMAP" id="MF_00222">
    <property type="entry name" value="Shikimate_DH_AroE"/>
    <property type="match status" value="1"/>
</dbReference>
<dbReference type="HAMAP" id="MF_00214">
    <property type="entry name" value="AroD"/>
    <property type="match status" value="1"/>
</dbReference>